<accession>A0AAD2E730</accession>
<sequence>MGLPQVSSSENSEEVSTSLNTYVYNASQLDGVSMSDLDGIHVGASSQTRQDSIYSSLGDFRWKTSLEVSKFPDDAMKKEHLDDKPNFHVSNTCVKELVDSTAKSRRNIQAPVSRIVGFEYEKDAFSNGLDEVSANHVHTDSAGVILNHIEINGSLVRKRMLSPLNRMLLSEQFRGDFLETGCRKFHHCSQAKDEICSISLLQDNKTENVDGKNHFTAPIWSVSNSTVRNDMLYNYSRSASIYFKDGPILEDKELRHFTYVPSSRFNPLIEAGEGRSCSRTTSEEQISLPLSRSPLGPKFSNRTISAGRGRNIRKETKILGNVSYSAEANCSGIIFPSEEDGFQIASTSYEGVNYLQKDVQFSLPENNTGISWPFCRNSRTTINCMKLDRSLRGCPVRRPLVGSFEESLLSGRLSSGNLNQAIDGFLAVLSIAGGNFSPKSQKLPFAVTSVSGDSYLLYYASIDLSGNLQSNKCRGENIERSLGSDDSQIGKNHLHIPTKGRIQLVLSNPEKTPLHTYFCNYDLTDMPAGTKTFLRQTVSLASPGLNSINGRGEQLSIDIKDDDKVSLVPKKSHIDQPDNGRQVCGHNLCWNDQVDIYVETDGKHEHSCSKVNRNATTVGALRYALHLRFVCPFPKKSSRSVQKSEPLSATESRIDISGERRFYLYNDLKVVFPQRHSDADEGKLKVEYHYPEDPKYFAISSS</sequence>
<keyword evidence="3" id="KW-1185">Reference proteome</keyword>
<dbReference type="InterPro" id="IPR033473">
    <property type="entry name" value="Atos-like_C"/>
</dbReference>
<dbReference type="PANTHER" id="PTHR13199">
    <property type="entry name" value="GH03947P"/>
    <property type="match status" value="1"/>
</dbReference>
<evidence type="ECO:0000313" key="2">
    <source>
        <dbReference type="EMBL" id="CAI9777236.1"/>
    </source>
</evidence>
<reference evidence="2" key="1">
    <citation type="submission" date="2023-05" db="EMBL/GenBank/DDBJ databases">
        <authorList>
            <person name="Huff M."/>
        </authorList>
    </citation>
    <scope>NUCLEOTIDE SEQUENCE</scope>
</reference>
<protein>
    <recommendedName>
        <fullName evidence="1">Atos-like conserved domain-containing protein</fullName>
    </recommendedName>
</protein>
<feature type="domain" description="Atos-like conserved" evidence="1">
    <location>
        <begin position="400"/>
        <end position="459"/>
    </location>
</feature>
<organism evidence="2 3">
    <name type="scientific">Fraxinus pennsylvanica</name>
    <dbReference type="NCBI Taxonomy" id="56036"/>
    <lineage>
        <taxon>Eukaryota</taxon>
        <taxon>Viridiplantae</taxon>
        <taxon>Streptophyta</taxon>
        <taxon>Embryophyta</taxon>
        <taxon>Tracheophyta</taxon>
        <taxon>Spermatophyta</taxon>
        <taxon>Magnoliopsida</taxon>
        <taxon>eudicotyledons</taxon>
        <taxon>Gunneridae</taxon>
        <taxon>Pentapetalae</taxon>
        <taxon>asterids</taxon>
        <taxon>lamiids</taxon>
        <taxon>Lamiales</taxon>
        <taxon>Oleaceae</taxon>
        <taxon>Oleeae</taxon>
        <taxon>Fraxinus</taxon>
    </lineage>
</organism>
<dbReference type="Pfam" id="PF13889">
    <property type="entry name" value="Chromosome_seg"/>
    <property type="match status" value="1"/>
</dbReference>
<dbReference type="SMART" id="SM01177">
    <property type="entry name" value="DUF4210"/>
    <property type="match status" value="1"/>
</dbReference>
<dbReference type="AlphaFoldDB" id="A0AAD2E730"/>
<name>A0AAD2E730_9LAMI</name>
<dbReference type="EMBL" id="OU503050">
    <property type="protein sequence ID" value="CAI9777236.1"/>
    <property type="molecule type" value="Genomic_DNA"/>
</dbReference>
<gene>
    <name evidence="2" type="ORF">FPE_LOCUS24666</name>
</gene>
<dbReference type="InterPro" id="IPR025261">
    <property type="entry name" value="Atos-like_cons_dom"/>
</dbReference>
<dbReference type="PANTHER" id="PTHR13199:SF23">
    <property type="entry name" value="MEIOSIS CHROMOSOME SEGREGATION FAMILY PROTEIN"/>
    <property type="match status" value="1"/>
</dbReference>
<evidence type="ECO:0000259" key="1">
    <source>
        <dbReference type="SMART" id="SM01177"/>
    </source>
</evidence>
<evidence type="ECO:0000313" key="3">
    <source>
        <dbReference type="Proteomes" id="UP000834106"/>
    </source>
</evidence>
<dbReference type="Proteomes" id="UP000834106">
    <property type="component" value="Chromosome 15"/>
</dbReference>
<dbReference type="InterPro" id="IPR051506">
    <property type="entry name" value="ATOS_Transcription_Regulators"/>
</dbReference>
<proteinExistence type="predicted"/>
<dbReference type="Pfam" id="PF13915">
    <property type="entry name" value="DUF4210"/>
    <property type="match status" value="1"/>
</dbReference>